<sequence length="133" mass="14315">ETNLKVAPSTIPGAGLGLFSVKTIEVTRAQRAAGVRIIKYTGEQLTNEQVNARYGVGPRPYVLGLRRPAGMNVDARSTQSSVARYCNAGDRPGHGLTCNARFTETGWLVATRTIPAGAEIITKYGGGYWRSFN</sequence>
<feature type="non-terminal residue" evidence="2">
    <location>
        <position position="1"/>
    </location>
</feature>
<feature type="non-terminal residue" evidence="2">
    <location>
        <position position="133"/>
    </location>
</feature>
<reference evidence="2" key="1">
    <citation type="submission" date="2021-02" db="EMBL/GenBank/DDBJ databases">
        <title>First Annotated Genome of the Yellow-green Alga Tribonema minus.</title>
        <authorList>
            <person name="Mahan K.M."/>
        </authorList>
    </citation>
    <scope>NUCLEOTIDE SEQUENCE</scope>
    <source>
        <strain evidence="2">UTEX B ZZ1240</strain>
    </source>
</reference>
<evidence type="ECO:0000259" key="1">
    <source>
        <dbReference type="SMART" id="SM00317"/>
    </source>
</evidence>
<comment type="caution">
    <text evidence="2">The sequence shown here is derived from an EMBL/GenBank/DDBJ whole genome shotgun (WGS) entry which is preliminary data.</text>
</comment>
<feature type="domain" description="SET" evidence="1">
    <location>
        <begin position="2"/>
        <end position="131"/>
    </location>
</feature>
<dbReference type="InterPro" id="IPR001214">
    <property type="entry name" value="SET_dom"/>
</dbReference>
<dbReference type="OrthoDB" id="308383at2759"/>
<dbReference type="EMBL" id="JAFCMP010000090">
    <property type="protein sequence ID" value="KAG5187398.1"/>
    <property type="molecule type" value="Genomic_DNA"/>
</dbReference>
<accession>A0A835ZED3</accession>
<name>A0A835ZED3_9STRA</name>
<gene>
    <name evidence="2" type="ORF">JKP88DRAFT_153606</name>
</gene>
<dbReference type="InterPro" id="IPR046341">
    <property type="entry name" value="SET_dom_sf"/>
</dbReference>
<dbReference type="SMART" id="SM00317">
    <property type="entry name" value="SET"/>
    <property type="match status" value="1"/>
</dbReference>
<proteinExistence type="predicted"/>
<dbReference type="Gene3D" id="2.170.270.10">
    <property type="entry name" value="SET domain"/>
    <property type="match status" value="1"/>
</dbReference>
<dbReference type="Pfam" id="PF00856">
    <property type="entry name" value="SET"/>
    <property type="match status" value="1"/>
</dbReference>
<evidence type="ECO:0000313" key="2">
    <source>
        <dbReference type="EMBL" id="KAG5187398.1"/>
    </source>
</evidence>
<dbReference type="AlphaFoldDB" id="A0A835ZED3"/>
<dbReference type="SUPFAM" id="SSF82199">
    <property type="entry name" value="SET domain"/>
    <property type="match status" value="1"/>
</dbReference>
<keyword evidence="3" id="KW-1185">Reference proteome</keyword>
<dbReference type="Proteomes" id="UP000664859">
    <property type="component" value="Unassembled WGS sequence"/>
</dbReference>
<protein>
    <recommendedName>
        <fullName evidence="1">SET domain-containing protein</fullName>
    </recommendedName>
</protein>
<evidence type="ECO:0000313" key="3">
    <source>
        <dbReference type="Proteomes" id="UP000664859"/>
    </source>
</evidence>
<organism evidence="2 3">
    <name type="scientific">Tribonema minus</name>
    <dbReference type="NCBI Taxonomy" id="303371"/>
    <lineage>
        <taxon>Eukaryota</taxon>
        <taxon>Sar</taxon>
        <taxon>Stramenopiles</taxon>
        <taxon>Ochrophyta</taxon>
        <taxon>PX clade</taxon>
        <taxon>Xanthophyceae</taxon>
        <taxon>Tribonematales</taxon>
        <taxon>Tribonemataceae</taxon>
        <taxon>Tribonema</taxon>
    </lineage>
</organism>